<dbReference type="AlphaFoldDB" id="A0A0D7AEY8"/>
<organism evidence="5 6">
    <name type="scientific">Fistulina hepatica ATCC 64428</name>
    <dbReference type="NCBI Taxonomy" id="1128425"/>
    <lineage>
        <taxon>Eukaryota</taxon>
        <taxon>Fungi</taxon>
        <taxon>Dikarya</taxon>
        <taxon>Basidiomycota</taxon>
        <taxon>Agaricomycotina</taxon>
        <taxon>Agaricomycetes</taxon>
        <taxon>Agaricomycetidae</taxon>
        <taxon>Agaricales</taxon>
        <taxon>Fistulinaceae</taxon>
        <taxon>Fistulina</taxon>
    </lineage>
</organism>
<dbReference type="PRINTS" id="PR00974">
    <property type="entry name" value="RIBOSOMALS18"/>
</dbReference>
<keyword evidence="6" id="KW-1185">Reference proteome</keyword>
<dbReference type="EMBL" id="KN881833">
    <property type="protein sequence ID" value="KIY48441.1"/>
    <property type="molecule type" value="Genomic_DNA"/>
</dbReference>
<evidence type="ECO:0000256" key="1">
    <source>
        <dbReference type="ARBA" id="ARBA00005589"/>
    </source>
</evidence>
<dbReference type="Proteomes" id="UP000054144">
    <property type="component" value="Unassembled WGS sequence"/>
</dbReference>
<evidence type="ECO:0000256" key="4">
    <source>
        <dbReference type="ARBA" id="ARBA00035264"/>
    </source>
</evidence>
<dbReference type="PANTHER" id="PTHR13479">
    <property type="entry name" value="30S RIBOSOMAL PROTEIN S18"/>
    <property type="match status" value="1"/>
</dbReference>
<dbReference type="OrthoDB" id="21463at2759"/>
<keyword evidence="2" id="KW-0689">Ribosomal protein</keyword>
<keyword evidence="3" id="KW-0687">Ribonucleoprotein</keyword>
<accession>A0A0D7AEY8</accession>
<sequence>FRTNQIIRPHHLLYNQRMKANVRRKRAKYKPIPPSTRVCRAKDVFHSLEISPLAFTMQPSVLRQFVSNMGMIQSRAKTQLTRKSQRMITRAIKRARFMGVIPNLSKPTPEAKVGVRKYKIGSLLKDGAKEAGPGETQYQY</sequence>
<evidence type="ECO:0000313" key="6">
    <source>
        <dbReference type="Proteomes" id="UP000054144"/>
    </source>
</evidence>
<dbReference type="GO" id="GO:0070181">
    <property type="term" value="F:small ribosomal subunit rRNA binding"/>
    <property type="evidence" value="ECO:0007669"/>
    <property type="project" value="TreeGrafter"/>
</dbReference>
<name>A0A0D7AEY8_9AGAR</name>
<reference evidence="5 6" key="1">
    <citation type="journal article" date="2015" name="Fungal Genet. Biol.">
        <title>Evolution of novel wood decay mechanisms in Agaricales revealed by the genome sequences of Fistulina hepatica and Cylindrobasidium torrendii.</title>
        <authorList>
            <person name="Floudas D."/>
            <person name="Held B.W."/>
            <person name="Riley R."/>
            <person name="Nagy L.G."/>
            <person name="Koehler G."/>
            <person name="Ransdell A.S."/>
            <person name="Younus H."/>
            <person name="Chow J."/>
            <person name="Chiniquy J."/>
            <person name="Lipzen A."/>
            <person name="Tritt A."/>
            <person name="Sun H."/>
            <person name="Haridas S."/>
            <person name="LaButti K."/>
            <person name="Ohm R.A."/>
            <person name="Kues U."/>
            <person name="Blanchette R.A."/>
            <person name="Grigoriev I.V."/>
            <person name="Minto R.E."/>
            <person name="Hibbett D.S."/>
        </authorList>
    </citation>
    <scope>NUCLEOTIDE SEQUENCE [LARGE SCALE GENOMIC DNA]</scope>
    <source>
        <strain evidence="5 6">ATCC 64428</strain>
    </source>
</reference>
<dbReference type="GO" id="GO:0005763">
    <property type="term" value="C:mitochondrial small ribosomal subunit"/>
    <property type="evidence" value="ECO:0007669"/>
    <property type="project" value="TreeGrafter"/>
</dbReference>
<gene>
    <name evidence="5" type="ORF">FISHEDRAFT_43341</name>
</gene>
<dbReference type="PANTHER" id="PTHR13479:SF40">
    <property type="entry name" value="SMALL RIBOSOMAL SUBUNIT PROTEIN BS18M"/>
    <property type="match status" value="1"/>
</dbReference>
<comment type="similarity">
    <text evidence="1">Belongs to the bacterial ribosomal protein bS18 family.</text>
</comment>
<feature type="non-terminal residue" evidence="5">
    <location>
        <position position="1"/>
    </location>
</feature>
<evidence type="ECO:0000313" key="5">
    <source>
        <dbReference type="EMBL" id="KIY48441.1"/>
    </source>
</evidence>
<dbReference type="GO" id="GO:0003735">
    <property type="term" value="F:structural constituent of ribosome"/>
    <property type="evidence" value="ECO:0007669"/>
    <property type="project" value="InterPro"/>
</dbReference>
<dbReference type="Pfam" id="PF01084">
    <property type="entry name" value="Ribosomal_S18"/>
    <property type="match status" value="1"/>
</dbReference>
<dbReference type="GO" id="GO:0032543">
    <property type="term" value="P:mitochondrial translation"/>
    <property type="evidence" value="ECO:0007669"/>
    <property type="project" value="TreeGrafter"/>
</dbReference>
<dbReference type="SUPFAM" id="SSF46911">
    <property type="entry name" value="Ribosomal protein S18"/>
    <property type="match status" value="1"/>
</dbReference>
<protein>
    <recommendedName>
        <fullName evidence="4">Small ribosomal subunit protein bS18m</fullName>
    </recommendedName>
</protein>
<evidence type="ECO:0000256" key="2">
    <source>
        <dbReference type="ARBA" id="ARBA00022980"/>
    </source>
</evidence>
<proteinExistence type="inferred from homology"/>
<dbReference type="InterPro" id="IPR001648">
    <property type="entry name" value="Ribosomal_bS18"/>
</dbReference>
<dbReference type="InterPro" id="IPR036870">
    <property type="entry name" value="Ribosomal_bS18_sf"/>
</dbReference>
<evidence type="ECO:0000256" key="3">
    <source>
        <dbReference type="ARBA" id="ARBA00023274"/>
    </source>
</evidence>
<dbReference type="Gene3D" id="4.10.640.10">
    <property type="entry name" value="Ribosomal protein S18"/>
    <property type="match status" value="1"/>
</dbReference>